<proteinExistence type="predicted"/>
<keyword evidence="3" id="KW-1185">Reference proteome</keyword>
<dbReference type="AlphaFoldDB" id="A0A7M5WXE4"/>
<evidence type="ECO:0000313" key="3">
    <source>
        <dbReference type="Proteomes" id="UP000594262"/>
    </source>
</evidence>
<accession>A0A7M5WXE4</accession>
<feature type="coiled-coil region" evidence="1">
    <location>
        <begin position="82"/>
        <end position="190"/>
    </location>
</feature>
<feature type="coiled-coil region" evidence="1">
    <location>
        <begin position="221"/>
        <end position="248"/>
    </location>
</feature>
<protein>
    <submittedName>
        <fullName evidence="2">Uncharacterized protein</fullName>
    </submittedName>
</protein>
<feature type="coiled-coil region" evidence="1">
    <location>
        <begin position="284"/>
        <end position="405"/>
    </location>
</feature>
<dbReference type="OrthoDB" id="10678846at2759"/>
<keyword evidence="1" id="KW-0175">Coiled coil</keyword>
<evidence type="ECO:0000256" key="1">
    <source>
        <dbReference type="SAM" id="Coils"/>
    </source>
</evidence>
<sequence>MIKNHFPKRKNGSCDGVTSILPTYFQQELDFIHQQHADELSHVTKQLAEAEDREADQVDRNCTLKAEMEELTKKASGFEKVLLTQEENIQNLTRQVQEHEMKNITLNKTLTESEALNKEMTRKLQQYSDEKKRLTEEKEVLRAEKSNLNNRFLMEKSKYELLKEKQQKDEDELQQKNNSSIKDLAKLKREMGSDTSTMVTSTHPKTGANHSLVPFFLNKEEDLLRQQLKEEKEKGRRLEDELNLMRISQHHSGKKLLSSGQSLEQLETILHKKSAECSALSIKINTMQHKVTSLQEENTALQERISTYERETRNITDEIEARKRLEKNNRRLTEDIMTSKNEANRMSKINDDNERLISKLKEEIQKLKQIVSVNNSTSRQQEKQIDELTKENAKLREDYSDIHRKLMSFEYEKSDAAKVDLQRANTNLKLDITKMKRYLSNTLDHVYEDQLACKQKYDQIIGDMRYEKKDVENTAQNLRSTLKMIRLKNQHNEQLTAAKQNTCKGLLRQISDLKSRILCLEEEMIEMKQELRQKDDRIFFMENETKELHSNIDRLNSNFTFSTHRSNEISTTWKLNTYEESFYDPNKFFSINPKSFRFLGKADNS</sequence>
<feature type="coiled-coil region" evidence="1">
    <location>
        <begin position="468"/>
        <end position="537"/>
    </location>
</feature>
<dbReference type="EnsemblMetazoa" id="CLYHEMT014268.1">
    <property type="protein sequence ID" value="CLYHEMP014268.1"/>
    <property type="gene ID" value="CLYHEMG014268"/>
</dbReference>
<organism evidence="2 3">
    <name type="scientific">Clytia hemisphaerica</name>
    <dbReference type="NCBI Taxonomy" id="252671"/>
    <lineage>
        <taxon>Eukaryota</taxon>
        <taxon>Metazoa</taxon>
        <taxon>Cnidaria</taxon>
        <taxon>Hydrozoa</taxon>
        <taxon>Hydroidolina</taxon>
        <taxon>Leptothecata</taxon>
        <taxon>Obeliida</taxon>
        <taxon>Clytiidae</taxon>
        <taxon>Clytia</taxon>
    </lineage>
</organism>
<reference evidence="2" key="1">
    <citation type="submission" date="2021-01" db="UniProtKB">
        <authorList>
            <consortium name="EnsemblMetazoa"/>
        </authorList>
    </citation>
    <scope>IDENTIFICATION</scope>
</reference>
<dbReference type="Proteomes" id="UP000594262">
    <property type="component" value="Unplaced"/>
</dbReference>
<evidence type="ECO:0000313" key="2">
    <source>
        <dbReference type="EnsemblMetazoa" id="CLYHEMP014268.1"/>
    </source>
</evidence>
<name>A0A7M5WXE4_9CNID</name>